<reference evidence="2" key="1">
    <citation type="journal article" date="2019" name="Int. J. Syst. Evol. Microbiol.">
        <title>The Global Catalogue of Microorganisms (GCM) 10K type strain sequencing project: providing services to taxonomists for standard genome sequencing and annotation.</title>
        <authorList>
            <consortium name="The Broad Institute Genomics Platform"/>
            <consortium name="The Broad Institute Genome Sequencing Center for Infectious Disease"/>
            <person name="Wu L."/>
            <person name="Ma J."/>
        </authorList>
    </citation>
    <scope>NUCLEOTIDE SEQUENCE [LARGE SCALE GENOMIC DNA]</scope>
    <source>
        <strain evidence="2">JCM 16578</strain>
    </source>
</reference>
<protein>
    <submittedName>
        <fullName evidence="1">Uncharacterized protein</fullName>
    </submittedName>
</protein>
<organism evidence="1 2">
    <name type="scientific">Streptomyces lannensis</name>
    <dbReference type="NCBI Taxonomy" id="766498"/>
    <lineage>
        <taxon>Bacteria</taxon>
        <taxon>Bacillati</taxon>
        <taxon>Actinomycetota</taxon>
        <taxon>Actinomycetes</taxon>
        <taxon>Kitasatosporales</taxon>
        <taxon>Streptomycetaceae</taxon>
        <taxon>Streptomyces</taxon>
    </lineage>
</organism>
<dbReference type="EMBL" id="BAAAZA010000028">
    <property type="protein sequence ID" value="GAA3891758.1"/>
    <property type="molecule type" value="Genomic_DNA"/>
</dbReference>
<dbReference type="Proteomes" id="UP001501563">
    <property type="component" value="Unassembled WGS sequence"/>
</dbReference>
<name>A0ABP7L3S4_9ACTN</name>
<accession>A0ABP7L3S4</accession>
<evidence type="ECO:0000313" key="2">
    <source>
        <dbReference type="Proteomes" id="UP001501563"/>
    </source>
</evidence>
<keyword evidence="2" id="KW-1185">Reference proteome</keyword>
<proteinExistence type="predicted"/>
<gene>
    <name evidence="1" type="ORF">GCM10022207_69130</name>
</gene>
<evidence type="ECO:0000313" key="1">
    <source>
        <dbReference type="EMBL" id="GAA3891758.1"/>
    </source>
</evidence>
<sequence>MYGGGDEEAVGGLEGAEADLDLELGAVLAQSVQVESGAHGSDPLLVGVGVAVFGVVGVEAAGGEEFDGGRLSATGGASRRHVAWWPHNARHVRERRPA</sequence>
<comment type="caution">
    <text evidence="1">The sequence shown here is derived from an EMBL/GenBank/DDBJ whole genome shotgun (WGS) entry which is preliminary data.</text>
</comment>